<keyword evidence="2" id="KW-1185">Reference proteome</keyword>
<comment type="caution">
    <text evidence="1">The sequence shown here is derived from an EMBL/GenBank/DDBJ whole genome shotgun (WGS) entry which is preliminary data.</text>
</comment>
<gene>
    <name evidence="1" type="ORF">AFUS01_LOCUS14066</name>
</gene>
<dbReference type="EMBL" id="CAJVCH010117311">
    <property type="protein sequence ID" value="CAG7725083.1"/>
    <property type="molecule type" value="Genomic_DNA"/>
</dbReference>
<name>A0A8J2JTD8_9HEXA</name>
<protein>
    <submittedName>
        <fullName evidence="1">Uncharacterized protein</fullName>
    </submittedName>
</protein>
<dbReference type="Proteomes" id="UP000708208">
    <property type="component" value="Unassembled WGS sequence"/>
</dbReference>
<evidence type="ECO:0000313" key="1">
    <source>
        <dbReference type="EMBL" id="CAG7725083.1"/>
    </source>
</evidence>
<reference evidence="1" key="1">
    <citation type="submission" date="2021-06" db="EMBL/GenBank/DDBJ databases">
        <authorList>
            <person name="Hodson N. C."/>
            <person name="Mongue J. A."/>
            <person name="Jaron S. K."/>
        </authorList>
    </citation>
    <scope>NUCLEOTIDE SEQUENCE</scope>
</reference>
<proteinExistence type="predicted"/>
<accession>A0A8J2JTD8</accession>
<evidence type="ECO:0000313" key="2">
    <source>
        <dbReference type="Proteomes" id="UP000708208"/>
    </source>
</evidence>
<sequence length="69" mass="7853">MEGSDDLDFLIGDESLAEEHRSNQIKQALPELDATFQNEDEIDIHLSWMKTGALRHLLQSMEGSMMMTT</sequence>
<organism evidence="1 2">
    <name type="scientific">Allacma fusca</name>
    <dbReference type="NCBI Taxonomy" id="39272"/>
    <lineage>
        <taxon>Eukaryota</taxon>
        <taxon>Metazoa</taxon>
        <taxon>Ecdysozoa</taxon>
        <taxon>Arthropoda</taxon>
        <taxon>Hexapoda</taxon>
        <taxon>Collembola</taxon>
        <taxon>Symphypleona</taxon>
        <taxon>Sminthuridae</taxon>
        <taxon>Allacma</taxon>
    </lineage>
</organism>
<dbReference type="AlphaFoldDB" id="A0A8J2JTD8"/>